<dbReference type="InterPro" id="IPR003598">
    <property type="entry name" value="Ig_sub2"/>
</dbReference>
<feature type="transmembrane region" description="Helical" evidence="7">
    <location>
        <begin position="603"/>
        <end position="626"/>
    </location>
</feature>
<sequence>MCIMFTHKSLSLSLSLTHSLSLSLSHTHTHTHIPSLSPVAPLVHSFTDTLTQRRIAMALRDVSSLLLGLLVLCCGAWADVQVNMEDKVEAFLGDSAQITCMFASDDGIGAMIMQWLYVTRSGDKQRIYYQDATMKVVDRGTPYTDRISVNGTGATGEVVLTISNVQLDDELEFICLIKSLTDGIGEGRTRLRVFATPNFPTVEAVQTGISVSEDDPSKVGTCEVKNGYPKPNITWYRDNTPLRSRPGEVNMVSSVTTESSGLFSVVSELRMKVTKEDKDALFYCEVTYFVPGATLMTETSRFNITVNYPHTALDIWVESPKGKIKEGDRVELQCSGDGNPASSIFTFKHVMEEIGSDSNVYVLYNVSRRNSGVYECTVFDPDTAEEVFQNTTVFVNYLDSAVVMTDDRKVVHGEQLTATCNALSSLQTETTWFKEGEEISKGHTLILNDVTYDTAGTYMCVVTVPEIESMTTSSLLHVDVEGPPEIMEQDTELESYDKSVQLTCHGKGYPAPQITWTTSDGKVVTSTPTETEEGFESLFTVHVTSNITAVCNASNKYGADFVTYNIKAITHTTTPEPTTISQSTVQAETAIPPKKIKKESNGVIIAVIIICILLLAILGSVLYFLYKKGKICGQSGKQDLTKEKSSKDNIVVEMKSDNTEEAILLGVNGEKLLTSDQ</sequence>
<gene>
    <name evidence="10" type="primary">mcamb</name>
</gene>
<dbReference type="GO" id="GO:0043184">
    <property type="term" value="F:vascular endothelial growth factor receptor 2 binding"/>
    <property type="evidence" value="ECO:0007669"/>
    <property type="project" value="TreeGrafter"/>
</dbReference>
<reference evidence="10" key="2">
    <citation type="submission" date="2025-08" db="UniProtKB">
        <authorList>
            <consortium name="Ensembl"/>
        </authorList>
    </citation>
    <scope>IDENTIFICATION</scope>
</reference>
<dbReference type="Ensembl" id="ENSGWIT00000011818.1">
    <property type="protein sequence ID" value="ENSGWIP00000010615.1"/>
    <property type="gene ID" value="ENSGWIG00000006240.1"/>
</dbReference>
<dbReference type="InterPro" id="IPR013162">
    <property type="entry name" value="CD80_C2-set"/>
</dbReference>
<dbReference type="PROSITE" id="PS50835">
    <property type="entry name" value="IG_LIKE"/>
    <property type="match status" value="4"/>
</dbReference>
<evidence type="ECO:0000256" key="6">
    <source>
        <dbReference type="ARBA" id="ARBA00023319"/>
    </source>
</evidence>
<dbReference type="InterPro" id="IPR007110">
    <property type="entry name" value="Ig-like_dom"/>
</dbReference>
<feature type="domain" description="Ig-like" evidence="9">
    <location>
        <begin position="381"/>
        <end position="471"/>
    </location>
</feature>
<dbReference type="GO" id="GO:0044291">
    <property type="term" value="C:cell-cell contact zone"/>
    <property type="evidence" value="ECO:0007669"/>
    <property type="project" value="TreeGrafter"/>
</dbReference>
<evidence type="ECO:0000259" key="9">
    <source>
        <dbReference type="PROSITE" id="PS50835"/>
    </source>
</evidence>
<keyword evidence="11" id="KW-1185">Reference proteome</keyword>
<keyword evidence="2 7" id="KW-0812">Transmembrane</keyword>
<dbReference type="CDD" id="cd00098">
    <property type="entry name" value="IgC1"/>
    <property type="match status" value="1"/>
</dbReference>
<dbReference type="AlphaFoldDB" id="A0A8C5G337"/>
<keyword evidence="5" id="KW-1015">Disulfide bond</keyword>
<dbReference type="InterPro" id="IPR003599">
    <property type="entry name" value="Ig_sub"/>
</dbReference>
<dbReference type="InterPro" id="IPR036179">
    <property type="entry name" value="Ig-like_dom_sf"/>
</dbReference>
<dbReference type="PANTHER" id="PTHR45889">
    <property type="entry name" value="IG-LIKE DOMAIN-CONTAINING PROTEIN"/>
    <property type="match status" value="1"/>
</dbReference>
<dbReference type="GO" id="GO:0016020">
    <property type="term" value="C:membrane"/>
    <property type="evidence" value="ECO:0007669"/>
    <property type="project" value="UniProtKB-SubCell"/>
</dbReference>
<proteinExistence type="predicted"/>
<reference evidence="10" key="1">
    <citation type="submission" date="2020-06" db="EMBL/GenBank/DDBJ databases">
        <authorList>
            <consortium name="Wellcome Sanger Institute Data Sharing"/>
        </authorList>
    </citation>
    <scope>NUCLEOTIDE SEQUENCE [LARGE SCALE GENOMIC DNA]</scope>
</reference>
<dbReference type="InterPro" id="IPR013106">
    <property type="entry name" value="Ig_V-set"/>
</dbReference>
<reference evidence="10" key="3">
    <citation type="submission" date="2025-09" db="UniProtKB">
        <authorList>
            <consortium name="Ensembl"/>
        </authorList>
    </citation>
    <scope>IDENTIFICATION</scope>
</reference>
<keyword evidence="4 7" id="KW-0472">Membrane</keyword>
<evidence type="ECO:0000256" key="2">
    <source>
        <dbReference type="ARBA" id="ARBA00022692"/>
    </source>
</evidence>
<feature type="domain" description="Ig-like" evidence="9">
    <location>
        <begin position="309"/>
        <end position="378"/>
    </location>
</feature>
<dbReference type="PANTHER" id="PTHR45889:SF3">
    <property type="entry name" value="CELL ADHESION MOLECULE 4"/>
    <property type="match status" value="1"/>
</dbReference>
<feature type="domain" description="Ig-like" evidence="9">
    <location>
        <begin position="200"/>
        <end position="303"/>
    </location>
</feature>
<dbReference type="Pfam" id="PF22705">
    <property type="entry name" value="C2-set_3"/>
    <property type="match status" value="1"/>
</dbReference>
<accession>A0A8C5G337</accession>
<dbReference type="SUPFAM" id="SSF48726">
    <property type="entry name" value="Immunoglobulin"/>
    <property type="match status" value="4"/>
</dbReference>
<dbReference type="InterPro" id="IPR053896">
    <property type="entry name" value="BTN3A2-like_Ig-C"/>
</dbReference>
<evidence type="ECO:0000313" key="10">
    <source>
        <dbReference type="Ensembl" id="ENSGWIP00000010615.1"/>
    </source>
</evidence>
<dbReference type="Pfam" id="PF13895">
    <property type="entry name" value="Ig_2"/>
    <property type="match status" value="2"/>
</dbReference>
<feature type="chain" id="PRO_5033991731" evidence="8">
    <location>
        <begin position="22"/>
        <end position="677"/>
    </location>
</feature>
<evidence type="ECO:0000256" key="7">
    <source>
        <dbReference type="SAM" id="Phobius"/>
    </source>
</evidence>
<dbReference type="SMART" id="SM00408">
    <property type="entry name" value="IGc2"/>
    <property type="match status" value="4"/>
</dbReference>
<evidence type="ECO:0000256" key="1">
    <source>
        <dbReference type="ARBA" id="ARBA00004167"/>
    </source>
</evidence>
<evidence type="ECO:0000256" key="8">
    <source>
        <dbReference type="SAM" id="SignalP"/>
    </source>
</evidence>
<name>A0A8C5G337_GOUWI</name>
<protein>
    <submittedName>
        <fullName evidence="10">Cell surface glycoprotein MUC18-like</fullName>
    </submittedName>
</protein>
<keyword evidence="8" id="KW-0732">Signal</keyword>
<dbReference type="InterPro" id="IPR013783">
    <property type="entry name" value="Ig-like_fold"/>
</dbReference>
<keyword evidence="3 7" id="KW-1133">Transmembrane helix</keyword>
<evidence type="ECO:0000256" key="5">
    <source>
        <dbReference type="ARBA" id="ARBA00023157"/>
    </source>
</evidence>
<evidence type="ECO:0000256" key="4">
    <source>
        <dbReference type="ARBA" id="ARBA00023136"/>
    </source>
</evidence>
<dbReference type="GO" id="GO:0061041">
    <property type="term" value="P:regulation of wound healing"/>
    <property type="evidence" value="ECO:0007669"/>
    <property type="project" value="TreeGrafter"/>
</dbReference>
<keyword evidence="6" id="KW-0393">Immunoglobulin domain</keyword>
<organism evidence="10 11">
    <name type="scientific">Gouania willdenowi</name>
    <name type="common">Blunt-snouted clingfish</name>
    <name type="synonym">Lepadogaster willdenowi</name>
    <dbReference type="NCBI Taxonomy" id="441366"/>
    <lineage>
        <taxon>Eukaryota</taxon>
        <taxon>Metazoa</taxon>
        <taxon>Chordata</taxon>
        <taxon>Craniata</taxon>
        <taxon>Vertebrata</taxon>
        <taxon>Euteleostomi</taxon>
        <taxon>Actinopterygii</taxon>
        <taxon>Neopterygii</taxon>
        <taxon>Teleostei</taxon>
        <taxon>Neoteleostei</taxon>
        <taxon>Acanthomorphata</taxon>
        <taxon>Ovalentaria</taxon>
        <taxon>Blenniimorphae</taxon>
        <taxon>Blenniiformes</taxon>
        <taxon>Gobiesocoidei</taxon>
        <taxon>Gobiesocidae</taxon>
        <taxon>Gobiesocinae</taxon>
        <taxon>Gouania</taxon>
    </lineage>
</organism>
<dbReference type="Pfam" id="PF07686">
    <property type="entry name" value="V-set"/>
    <property type="match status" value="1"/>
</dbReference>
<dbReference type="GO" id="GO:0035020">
    <property type="term" value="P:regulation of Rac protein signal transduction"/>
    <property type="evidence" value="ECO:0007669"/>
    <property type="project" value="TreeGrafter"/>
</dbReference>
<evidence type="ECO:0000256" key="3">
    <source>
        <dbReference type="ARBA" id="ARBA00022989"/>
    </source>
</evidence>
<comment type="subcellular location">
    <subcellularLocation>
        <location evidence="1">Membrane</location>
        <topology evidence="1">Single-pass membrane protein</topology>
    </subcellularLocation>
</comment>
<evidence type="ECO:0000313" key="11">
    <source>
        <dbReference type="Proteomes" id="UP000694680"/>
    </source>
</evidence>
<dbReference type="Pfam" id="PF08205">
    <property type="entry name" value="C2-set_2"/>
    <property type="match status" value="1"/>
</dbReference>
<dbReference type="GO" id="GO:0007156">
    <property type="term" value="P:homophilic cell adhesion via plasma membrane adhesion molecules"/>
    <property type="evidence" value="ECO:0007669"/>
    <property type="project" value="TreeGrafter"/>
</dbReference>
<dbReference type="Proteomes" id="UP000694680">
    <property type="component" value="Chromosome 13"/>
</dbReference>
<dbReference type="Gene3D" id="2.60.40.10">
    <property type="entry name" value="Immunoglobulins"/>
    <property type="match status" value="5"/>
</dbReference>
<feature type="domain" description="Ig-like" evidence="9">
    <location>
        <begin position="484"/>
        <end position="570"/>
    </location>
</feature>
<dbReference type="SMART" id="SM00409">
    <property type="entry name" value="IG"/>
    <property type="match status" value="4"/>
</dbReference>
<feature type="signal peptide" evidence="8">
    <location>
        <begin position="1"/>
        <end position="21"/>
    </location>
</feature>